<gene>
    <name evidence="1" type="ORF">VB739_13200</name>
</gene>
<dbReference type="Proteomes" id="UP001302329">
    <property type="component" value="Unassembled WGS sequence"/>
</dbReference>
<accession>A0ABU5SYC7</accession>
<organism evidence="1 2">
    <name type="scientific">Cyanobium gracile UHCC 0281</name>
    <dbReference type="NCBI Taxonomy" id="3110309"/>
    <lineage>
        <taxon>Bacteria</taxon>
        <taxon>Bacillati</taxon>
        <taxon>Cyanobacteriota</taxon>
        <taxon>Cyanophyceae</taxon>
        <taxon>Synechococcales</taxon>
        <taxon>Prochlorococcaceae</taxon>
        <taxon>Cyanobium</taxon>
    </lineage>
</organism>
<protein>
    <submittedName>
        <fullName evidence="1">Uncharacterized protein</fullName>
    </submittedName>
</protein>
<name>A0ABU5SYC7_9CYAN</name>
<proteinExistence type="predicted"/>
<comment type="caution">
    <text evidence="1">The sequence shown here is derived from an EMBL/GenBank/DDBJ whole genome shotgun (WGS) entry which is preliminary data.</text>
</comment>
<keyword evidence="2" id="KW-1185">Reference proteome</keyword>
<dbReference type="RefSeq" id="WP_323357498.1">
    <property type="nucleotide sequence ID" value="NZ_JAYGHY010000053.1"/>
</dbReference>
<evidence type="ECO:0000313" key="2">
    <source>
        <dbReference type="Proteomes" id="UP001302329"/>
    </source>
</evidence>
<evidence type="ECO:0000313" key="1">
    <source>
        <dbReference type="EMBL" id="MEA5443514.1"/>
    </source>
</evidence>
<sequence>MLLLHGSGRVELQRRLWQLLQEADHDHSSVAELMQAAGLLACGATAADDGRCWGESPRRTRQRRTMGL</sequence>
<dbReference type="EMBL" id="JAYGHY010000053">
    <property type="protein sequence ID" value="MEA5443514.1"/>
    <property type="molecule type" value="Genomic_DNA"/>
</dbReference>
<reference evidence="1 2" key="1">
    <citation type="submission" date="2023-12" db="EMBL/GenBank/DDBJ databases">
        <title>Baltic Sea Cyanobacteria.</title>
        <authorList>
            <person name="Delbaje E."/>
            <person name="Fewer D.P."/>
            <person name="Shishido T.K."/>
        </authorList>
    </citation>
    <scope>NUCLEOTIDE SEQUENCE [LARGE SCALE GENOMIC DNA]</scope>
    <source>
        <strain evidence="1 2">UHCC 0281</strain>
    </source>
</reference>